<feature type="chain" id="PRO_5002710755" evidence="3">
    <location>
        <begin position="22"/>
        <end position="447"/>
    </location>
</feature>
<dbReference type="RefSeq" id="WP_012108938.1">
    <property type="nucleotide sequence ID" value="NC_009714.1"/>
</dbReference>
<dbReference type="EMBL" id="CP000776">
    <property type="protein sequence ID" value="ABS51192.1"/>
    <property type="molecule type" value="Genomic_DNA"/>
</dbReference>
<dbReference type="SUPFAM" id="SSF56954">
    <property type="entry name" value="Outer membrane efflux proteins (OEP)"/>
    <property type="match status" value="1"/>
</dbReference>
<dbReference type="STRING" id="360107.CHAB381_1082"/>
<keyword evidence="5" id="KW-1185">Reference proteome</keyword>
<evidence type="ECO:0000313" key="4">
    <source>
        <dbReference type="EMBL" id="ABS51192.1"/>
    </source>
</evidence>
<dbReference type="Gene3D" id="1.20.1600.10">
    <property type="entry name" value="Outer membrane efflux proteins (OEP)"/>
    <property type="match status" value="1"/>
</dbReference>
<evidence type="ECO:0000256" key="3">
    <source>
        <dbReference type="SAM" id="SignalP"/>
    </source>
</evidence>
<dbReference type="PANTHER" id="PTHR30203:SF32">
    <property type="entry name" value="CATION EFFLUX SYSTEM PROTEIN CUSC"/>
    <property type="match status" value="1"/>
</dbReference>
<proteinExistence type="inferred from homology"/>
<dbReference type="Pfam" id="PF02321">
    <property type="entry name" value="OEP"/>
    <property type="match status" value="2"/>
</dbReference>
<dbReference type="PANTHER" id="PTHR30203">
    <property type="entry name" value="OUTER MEMBRANE CATION EFFLUX PROTEIN"/>
    <property type="match status" value="1"/>
</dbReference>
<gene>
    <name evidence="4" type="ordered locus">CHAB381_1082</name>
</gene>
<dbReference type="PROSITE" id="PS51257">
    <property type="entry name" value="PROKAR_LIPOPROTEIN"/>
    <property type="match status" value="1"/>
</dbReference>
<dbReference type="eggNOG" id="COG1538">
    <property type="taxonomic scope" value="Bacteria"/>
</dbReference>
<protein>
    <submittedName>
        <fullName evidence="4">Outer membrane efflux protein</fullName>
    </submittedName>
</protein>
<evidence type="ECO:0000256" key="1">
    <source>
        <dbReference type="ARBA" id="ARBA00007613"/>
    </source>
</evidence>
<feature type="signal peptide" evidence="3">
    <location>
        <begin position="1"/>
        <end position="21"/>
    </location>
</feature>
<feature type="coiled-coil region" evidence="2">
    <location>
        <begin position="349"/>
        <end position="397"/>
    </location>
</feature>
<evidence type="ECO:0000256" key="2">
    <source>
        <dbReference type="SAM" id="Coils"/>
    </source>
</evidence>
<keyword evidence="2" id="KW-0175">Coiled coil</keyword>
<dbReference type="InterPro" id="IPR010131">
    <property type="entry name" value="MdtP/NodT-like"/>
</dbReference>
<dbReference type="Proteomes" id="UP000002407">
    <property type="component" value="Chromosome"/>
</dbReference>
<dbReference type="InterPro" id="IPR003423">
    <property type="entry name" value="OMP_efflux"/>
</dbReference>
<reference evidence="5" key="1">
    <citation type="submission" date="2007-07" db="EMBL/GenBank/DDBJ databases">
        <title>Complete genome sequence of Campylobacter hominis ATCC BAA-381, a commensal isolated from the human gastrointestinal tract.</title>
        <authorList>
            <person name="Fouts D.E."/>
            <person name="Mongodin E.F."/>
            <person name="Puiu D."/>
            <person name="Sebastian Y."/>
            <person name="Miller W.G."/>
            <person name="Mandrell R.E."/>
            <person name="Nelson K.E."/>
        </authorList>
    </citation>
    <scope>NUCLEOTIDE SEQUENCE [LARGE SCALE GENOMIC DNA]</scope>
    <source>
        <strain evidence="5">ATCC BAA-381 / LMG 19568 / NCTC 13146 / CH001A</strain>
    </source>
</reference>
<sequence length="447" mass="51644">MRNFIIIFLIVFLSACSTKNALNYEPNKNFKDENETFRLEKKWYKLYNQNQLNELVEEVLKNNIDFKIASLNLARAYENAGLISADLFPTLSAGADFTTNRDISTNDNFRKKYQAKVEINYEVDLLGKILSRKYASDWLATADEFDLQSLKLTLINSAVSGYFKEIYLNEALNFTERNIKSYEKLNEIINIKVAYGKSEPLELKQTENALLNLQNKKLSLISQLKNNELFLRNLLGNDSEFLTPVSQIENIKFLGVDMSAPYIALSNRPDLRAAISRINVSFYDYRVSQLEFFPNVSLGASLSSNDEKFKDAFKLNFFSGNVSINLPFLYYSRLKSRLRISQIDFKINVKKYEKALSEAVNEVRNLYEIYEISLNNLQNLKKNYENAAKIAEIYNAKYDAGRAELKDYLEADTAAIDAKISLISQYYTVLETENKIYRSMSAKFYKK</sequence>
<evidence type="ECO:0000313" key="5">
    <source>
        <dbReference type="Proteomes" id="UP000002407"/>
    </source>
</evidence>
<dbReference type="AlphaFoldDB" id="A7I299"/>
<dbReference type="Gene3D" id="2.20.200.10">
    <property type="entry name" value="Outer membrane efflux proteins (OEP)"/>
    <property type="match status" value="1"/>
</dbReference>
<keyword evidence="3" id="KW-0732">Signal</keyword>
<accession>A7I299</accession>
<name>A7I299_CAMHC</name>
<dbReference type="HOGENOM" id="CLU_012817_13_1_7"/>
<comment type="similarity">
    <text evidence="1">Belongs to the outer membrane factor (OMF) (TC 1.B.17) family.</text>
</comment>
<dbReference type="GO" id="GO:0015562">
    <property type="term" value="F:efflux transmembrane transporter activity"/>
    <property type="evidence" value="ECO:0007669"/>
    <property type="project" value="InterPro"/>
</dbReference>
<dbReference type="KEGG" id="cha:CHAB381_1082"/>
<organism evidence="4 5">
    <name type="scientific">Campylobacter hominis (strain ATCC BAA-381 / DSM 21671 / CCUG 45161 / LMG 19568 / NCTC 13146 / CH001A)</name>
    <dbReference type="NCBI Taxonomy" id="360107"/>
    <lineage>
        <taxon>Bacteria</taxon>
        <taxon>Pseudomonadati</taxon>
        <taxon>Campylobacterota</taxon>
        <taxon>Epsilonproteobacteria</taxon>
        <taxon>Campylobacterales</taxon>
        <taxon>Campylobacteraceae</taxon>
        <taxon>Campylobacter</taxon>
    </lineage>
</organism>